<dbReference type="GO" id="GO:0004842">
    <property type="term" value="F:ubiquitin-protein transferase activity"/>
    <property type="evidence" value="ECO:0007669"/>
    <property type="project" value="TreeGrafter"/>
</dbReference>
<organism evidence="3 4">
    <name type="scientific">Streptomyces phyllanthi</name>
    <dbReference type="NCBI Taxonomy" id="1803180"/>
    <lineage>
        <taxon>Bacteria</taxon>
        <taxon>Bacillati</taxon>
        <taxon>Actinomycetota</taxon>
        <taxon>Actinomycetes</taxon>
        <taxon>Kitasatosporales</taxon>
        <taxon>Streptomycetaceae</taxon>
        <taxon>Streptomyces</taxon>
    </lineage>
</organism>
<dbReference type="SUPFAM" id="SSF48403">
    <property type="entry name" value="Ankyrin repeat"/>
    <property type="match status" value="1"/>
</dbReference>
<protein>
    <recommendedName>
        <fullName evidence="5">Ankyrin repeat domain-containing protein</fullName>
    </recommendedName>
</protein>
<dbReference type="Gene3D" id="1.25.10.10">
    <property type="entry name" value="Leucine-rich Repeat Variant"/>
    <property type="match status" value="1"/>
</dbReference>
<keyword evidence="2" id="KW-0040">ANK repeat</keyword>
<dbReference type="InterPro" id="IPR016024">
    <property type="entry name" value="ARM-type_fold"/>
</dbReference>
<evidence type="ECO:0000256" key="2">
    <source>
        <dbReference type="ARBA" id="ARBA00023043"/>
    </source>
</evidence>
<dbReference type="Gene3D" id="1.25.40.20">
    <property type="entry name" value="Ankyrin repeat-containing domain"/>
    <property type="match status" value="1"/>
</dbReference>
<gene>
    <name evidence="3" type="ORF">FNH04_32330</name>
</gene>
<evidence type="ECO:0008006" key="5">
    <source>
        <dbReference type="Google" id="ProtNLM"/>
    </source>
</evidence>
<keyword evidence="1" id="KW-0677">Repeat</keyword>
<dbReference type="EMBL" id="VJZE01000322">
    <property type="protein sequence ID" value="MPY44427.1"/>
    <property type="molecule type" value="Genomic_DNA"/>
</dbReference>
<dbReference type="InterPro" id="IPR036770">
    <property type="entry name" value="Ankyrin_rpt-contain_sf"/>
</dbReference>
<evidence type="ECO:0000256" key="1">
    <source>
        <dbReference type="ARBA" id="ARBA00022737"/>
    </source>
</evidence>
<dbReference type="Pfam" id="PF12796">
    <property type="entry name" value="Ank_2"/>
    <property type="match status" value="1"/>
</dbReference>
<keyword evidence="4" id="KW-1185">Reference proteome</keyword>
<dbReference type="PANTHER" id="PTHR24171">
    <property type="entry name" value="ANKYRIN REPEAT DOMAIN-CONTAINING PROTEIN 39-RELATED"/>
    <property type="match status" value="1"/>
</dbReference>
<reference evidence="3 4" key="1">
    <citation type="submission" date="2019-07" db="EMBL/GenBank/DDBJ databases">
        <title>New species of Amycolatopsis and Streptomyces.</title>
        <authorList>
            <person name="Duangmal K."/>
            <person name="Teo W.F.A."/>
            <person name="Lipun K."/>
        </authorList>
    </citation>
    <scope>NUCLEOTIDE SEQUENCE [LARGE SCALE GENOMIC DNA]</scope>
    <source>
        <strain evidence="3 4">TISTR 2346</strain>
    </source>
</reference>
<dbReference type="AlphaFoldDB" id="A0A5N8WAC2"/>
<comment type="caution">
    <text evidence="3">The sequence shown here is derived from an EMBL/GenBank/DDBJ whole genome shotgun (WGS) entry which is preliminary data.</text>
</comment>
<evidence type="ECO:0000313" key="4">
    <source>
        <dbReference type="Proteomes" id="UP000326979"/>
    </source>
</evidence>
<dbReference type="GO" id="GO:0085020">
    <property type="term" value="P:protein K6-linked ubiquitination"/>
    <property type="evidence" value="ECO:0007669"/>
    <property type="project" value="TreeGrafter"/>
</dbReference>
<dbReference type="Proteomes" id="UP000326979">
    <property type="component" value="Unassembled WGS sequence"/>
</dbReference>
<dbReference type="InterPro" id="IPR011989">
    <property type="entry name" value="ARM-like"/>
</dbReference>
<dbReference type="SUPFAM" id="SSF48371">
    <property type="entry name" value="ARM repeat"/>
    <property type="match status" value="1"/>
</dbReference>
<dbReference type="InterPro" id="IPR002110">
    <property type="entry name" value="Ankyrin_rpt"/>
</dbReference>
<accession>A0A5N8WAC2</accession>
<dbReference type="OrthoDB" id="4331932at2"/>
<name>A0A5N8WAC2_9ACTN</name>
<proteinExistence type="predicted"/>
<sequence length="411" mass="44816">MNGTLLISAIRAGDTEGVENLLAADADPDVRDSRGTPALCLAIETYAAAIADLLVGHDADPGQCGPDGVPPLRKAVDSGSPALVEAVVRAWSRRGLYKAELPEARDLARHWHETGVEAELRRRTGARGPVARTRVLDDEFTAVDEFSLGGLTVRDGHGAILTALEERSGVRTSFEELFDRAFTRPDEDHAVWSSATILLAHRRDQKTWDAALALRDHPDPMHRLFGAEVLRLTHLFDDSDEDRFAGPAVELFLDWAGREQDAAVLATVLTGLGELCDPRGDAALLPHAAHPETAVRRAVANGLSGWTHGFSPAVREALLILMTDPDTDVRQFACHTVAVGKDRTPALADAMAALLDDAVRRVRVTAVYGLARHDDERCVEGARRLPPVPPGASYEDDLDEVWRYERRRDGR</sequence>
<dbReference type="RefSeq" id="WP_152789415.1">
    <property type="nucleotide sequence ID" value="NZ_BAABEQ010000071.1"/>
</dbReference>
<dbReference type="PANTHER" id="PTHR24171:SF8">
    <property type="entry name" value="BRCA1-ASSOCIATED RING DOMAIN PROTEIN 1"/>
    <property type="match status" value="1"/>
</dbReference>
<evidence type="ECO:0000313" key="3">
    <source>
        <dbReference type="EMBL" id="MPY44427.1"/>
    </source>
</evidence>